<dbReference type="Gene3D" id="2.60.120.430">
    <property type="entry name" value="Galactose-binding lectin"/>
    <property type="match status" value="1"/>
</dbReference>
<dbReference type="InterPro" id="IPR002772">
    <property type="entry name" value="Glyco_hydro_3_C"/>
</dbReference>
<comment type="caution">
    <text evidence="5">The sequence shown here is derived from an EMBL/GenBank/DDBJ whole genome shotgun (WGS) entry which is preliminary data.</text>
</comment>
<accession>A0A9E5JWY7</accession>
<reference evidence="5" key="1">
    <citation type="submission" date="2020-03" db="EMBL/GenBank/DDBJ databases">
        <authorList>
            <person name="Guo F."/>
        </authorList>
    </citation>
    <scope>NUCLEOTIDE SEQUENCE</scope>
    <source>
        <strain evidence="5">JCM 30134</strain>
    </source>
</reference>
<evidence type="ECO:0000313" key="6">
    <source>
        <dbReference type="Proteomes" id="UP000787472"/>
    </source>
</evidence>
<dbReference type="GO" id="GO:0009251">
    <property type="term" value="P:glucan catabolic process"/>
    <property type="evidence" value="ECO:0007669"/>
    <property type="project" value="TreeGrafter"/>
</dbReference>
<dbReference type="SUPFAM" id="SSF52279">
    <property type="entry name" value="Beta-D-glucan exohydrolase, C-terminal domain"/>
    <property type="match status" value="1"/>
</dbReference>
<dbReference type="PRINTS" id="PR00133">
    <property type="entry name" value="GLHYDRLASE3"/>
</dbReference>
<dbReference type="Gene3D" id="3.40.50.1700">
    <property type="entry name" value="Glycoside hydrolase family 3 C-terminal domain"/>
    <property type="match status" value="1"/>
</dbReference>
<evidence type="ECO:0000259" key="3">
    <source>
        <dbReference type="Pfam" id="PF01915"/>
    </source>
</evidence>
<feature type="domain" description="Glycoside hydrolase family 3 C-terminal" evidence="3">
    <location>
        <begin position="453"/>
        <end position="667"/>
    </location>
</feature>
<protein>
    <submittedName>
        <fullName evidence="5">Glycoside hydrolase family 3 protein</fullName>
    </submittedName>
</protein>
<dbReference type="Pfam" id="PF01915">
    <property type="entry name" value="Glyco_hydro_3_C"/>
    <property type="match status" value="1"/>
</dbReference>
<name>A0A9E5JWY7_9GAMM</name>
<feature type="domain" description="Glycoside hydrolase family 3 N-terminal" evidence="2">
    <location>
        <begin position="92"/>
        <end position="412"/>
    </location>
</feature>
<dbReference type="Pfam" id="PF18559">
    <property type="entry name" value="Exop_C"/>
    <property type="match status" value="1"/>
</dbReference>
<dbReference type="SUPFAM" id="SSF51445">
    <property type="entry name" value="(Trans)glycosidases"/>
    <property type="match status" value="1"/>
</dbReference>
<dbReference type="EMBL" id="JAAONZ010000009">
    <property type="protein sequence ID" value="NHO66445.1"/>
    <property type="molecule type" value="Genomic_DNA"/>
</dbReference>
<dbReference type="Proteomes" id="UP000787472">
    <property type="component" value="Unassembled WGS sequence"/>
</dbReference>
<evidence type="ECO:0000313" key="5">
    <source>
        <dbReference type="EMBL" id="NHO66445.1"/>
    </source>
</evidence>
<feature type="domain" description="ExoP galactose-binding-like" evidence="4">
    <location>
        <begin position="701"/>
        <end position="859"/>
    </location>
</feature>
<keyword evidence="1 5" id="KW-0378">Hydrolase</keyword>
<dbReference type="Gene3D" id="3.20.20.300">
    <property type="entry name" value="Glycoside hydrolase, family 3, N-terminal domain"/>
    <property type="match status" value="1"/>
</dbReference>
<evidence type="ECO:0000259" key="4">
    <source>
        <dbReference type="Pfam" id="PF18559"/>
    </source>
</evidence>
<dbReference type="GO" id="GO:0008422">
    <property type="term" value="F:beta-glucosidase activity"/>
    <property type="evidence" value="ECO:0007669"/>
    <property type="project" value="TreeGrafter"/>
</dbReference>
<dbReference type="InterPro" id="IPR041443">
    <property type="entry name" value="Exop_C"/>
</dbReference>
<organism evidence="5 6">
    <name type="scientific">Pseudomaricurvus hydrocarbonicus</name>
    <dbReference type="NCBI Taxonomy" id="1470433"/>
    <lineage>
        <taxon>Bacteria</taxon>
        <taxon>Pseudomonadati</taxon>
        <taxon>Pseudomonadota</taxon>
        <taxon>Gammaproteobacteria</taxon>
        <taxon>Cellvibrionales</taxon>
        <taxon>Cellvibrionaceae</taxon>
        <taxon>Pseudomaricurvus</taxon>
    </lineage>
</organism>
<dbReference type="InterPro" id="IPR036881">
    <property type="entry name" value="Glyco_hydro_3_C_sf"/>
</dbReference>
<dbReference type="InterPro" id="IPR001764">
    <property type="entry name" value="Glyco_hydro_3_N"/>
</dbReference>
<evidence type="ECO:0000256" key="1">
    <source>
        <dbReference type="ARBA" id="ARBA00022801"/>
    </source>
</evidence>
<keyword evidence="6" id="KW-1185">Reference proteome</keyword>
<dbReference type="PANTHER" id="PTHR30620">
    <property type="entry name" value="PERIPLASMIC BETA-GLUCOSIDASE-RELATED"/>
    <property type="match status" value="1"/>
</dbReference>
<gene>
    <name evidence="5" type="ORF">G8770_12930</name>
</gene>
<evidence type="ECO:0000259" key="2">
    <source>
        <dbReference type="Pfam" id="PF00933"/>
    </source>
</evidence>
<dbReference type="InterPro" id="IPR051915">
    <property type="entry name" value="Cellulose_Degrad_GH3"/>
</dbReference>
<dbReference type="Pfam" id="PF00933">
    <property type="entry name" value="Glyco_hydro_3"/>
    <property type="match status" value="1"/>
</dbReference>
<proteinExistence type="predicted"/>
<dbReference type="RefSeq" id="WP_167187253.1">
    <property type="nucleotide sequence ID" value="NZ_JAAONZ010000009.1"/>
</dbReference>
<sequence length="886" mass="94962">MNKYQKIGQATLALCVVMMCLQGCDSDITDEATASTVLHPPGRSQATVNAAVSGVSAVSGGAQAAEWPNVVSAVDRDAAVENRVTMLLDKLTLEEKVGQIIQPEIKFITPEQVKKYHIGSVLNGGGTAPNNNKFAPVSEWVAMADAYYTASVAGNGAGVPLIWGSDAVHGHNNVVGATLFPHNIGLGAARDKDLIHRIGEATAQEVAVTGIDWTFAPTVAVARDDRWGRTFESYSEDPEIVRGYAREMVQGLQGVGDQLLNETHVVATAKHFLGDGGTDRGIDRGDTQVSESELLTIHAAGFIAALEAGVQTVMASFNSWNGVKMHGSQYLLTDILKGKLGFDGFVVGDWNGHRQVPGCSVTSCPQAINAGLDMFMVPSDWQKLYENTLQQVRTGKISRARLDDAVSRILRVKVRAGLMDKGLVSRRSLSAKPELMGGFGHRALAREAVRKSLVLLKNNGALLPINPAQKILLAGSGANDIGKQSGGWTLSWQGTGNTREDFPGATSIFDGFRKVILEAGGKVELSLNGSYLEPPDVAVVVIGENPYAEWHGDIASIEYQYGVKEDLALLKRLKQAGIPVVTVFLSGRPLWVNKEINLSDAFVAAWLPGSEGDGVADVLVGDKQGKARYDFVGKLSFSWPKYVHQTPLNHRDPDYDPLFAYGYGLSYSDSTVMAADLPEATTLPSSGELEDAWLFVSRTLSPWGLFIASGSGDPVEATGNSHLSGDNENLSVLSVDKESQEDARKIRWLGLEQGRAYLAAKNPQDLSAFAQRNGYLQLDLQVTEAPSSSVMAAIGCGEGCEVATSLDSILREWPLGTWRSVTIDLQCFHNDRMDFSRVNVPFSLSTEGSLTVSVANVKIIPRTADPSSATRLVGSSEQVALSCSGS</sequence>
<dbReference type="PANTHER" id="PTHR30620:SF77">
    <property type="entry name" value="LYSOSOMAL BETA GLUCOSIDASE-LIKE"/>
    <property type="match status" value="1"/>
</dbReference>
<dbReference type="AlphaFoldDB" id="A0A9E5JWY7"/>
<dbReference type="InterPro" id="IPR036962">
    <property type="entry name" value="Glyco_hydro_3_N_sf"/>
</dbReference>
<dbReference type="InterPro" id="IPR017853">
    <property type="entry name" value="GH"/>
</dbReference>